<organism evidence="1 2">
    <name type="scientific">Coemansia thaxteri</name>
    <dbReference type="NCBI Taxonomy" id="2663907"/>
    <lineage>
        <taxon>Eukaryota</taxon>
        <taxon>Fungi</taxon>
        <taxon>Fungi incertae sedis</taxon>
        <taxon>Zoopagomycota</taxon>
        <taxon>Kickxellomycotina</taxon>
        <taxon>Kickxellomycetes</taxon>
        <taxon>Kickxellales</taxon>
        <taxon>Kickxellaceae</taxon>
        <taxon>Coemansia</taxon>
    </lineage>
</organism>
<keyword evidence="2" id="KW-1185">Reference proteome</keyword>
<dbReference type="InterPro" id="IPR011989">
    <property type="entry name" value="ARM-like"/>
</dbReference>
<gene>
    <name evidence="1" type="ORF">H4R26_005817</name>
</gene>
<dbReference type="Proteomes" id="UP001150907">
    <property type="component" value="Unassembled WGS sequence"/>
</dbReference>
<dbReference type="OrthoDB" id="2967263at2759"/>
<dbReference type="InterPro" id="IPR016024">
    <property type="entry name" value="ARM-type_fold"/>
</dbReference>
<proteinExistence type="predicted"/>
<protein>
    <submittedName>
        <fullName evidence="1">Uncharacterized protein</fullName>
    </submittedName>
</protein>
<dbReference type="Gene3D" id="1.25.10.10">
    <property type="entry name" value="Leucine-rich Repeat Variant"/>
    <property type="match status" value="1"/>
</dbReference>
<name>A0A9W8BEC8_9FUNG</name>
<accession>A0A9W8BEC8</accession>
<sequence>MSKAARAGGIEALVNGMRARENNELALSSVVALMEFLNTQEPKLAKKYRRKAADCGLLEAVHDILELNGKSTAVSGEEGSDSPSSSPPIRSVEVSALVTACANIAKLYALRSAFHKEMIDLEYLPALLCVAKNSVADMELMRAIMESIVRLCTYLSAYRTTDTNYDINPRMTQLLELGAVDVVAACIRQDDQGVSSWGIGLLHEFVSRGVGKQELASSPRVVQWLCRKLSTAKYAYTNQLILRSLWCLCITTKSSLVDVSQPHNLRRILCMFVNESDTEAHYWSIALISRVSVYPTTHAWILDSPLPRALKGLINSLGANLRATLFPEIANIISRMCHSIPLASVLGNYPDIATACHLLLSTDIENAQLSTAMAIINATATSRGFLKTVVNDDLHQKLLGILVDFKREQAQNYAAKCL</sequence>
<comment type="caution">
    <text evidence="1">The sequence shown here is derived from an EMBL/GenBank/DDBJ whole genome shotgun (WGS) entry which is preliminary data.</text>
</comment>
<dbReference type="AlphaFoldDB" id="A0A9W8BEC8"/>
<dbReference type="EMBL" id="JANBQF010001324">
    <property type="protein sequence ID" value="KAJ1997481.1"/>
    <property type="molecule type" value="Genomic_DNA"/>
</dbReference>
<reference evidence="1" key="1">
    <citation type="submission" date="2022-07" db="EMBL/GenBank/DDBJ databases">
        <title>Phylogenomic reconstructions and comparative analyses of Kickxellomycotina fungi.</title>
        <authorList>
            <person name="Reynolds N.K."/>
            <person name="Stajich J.E."/>
            <person name="Barry K."/>
            <person name="Grigoriev I.V."/>
            <person name="Crous P."/>
            <person name="Smith M.E."/>
        </authorList>
    </citation>
    <scope>NUCLEOTIDE SEQUENCE</scope>
    <source>
        <strain evidence="1">IMI 214461</strain>
    </source>
</reference>
<evidence type="ECO:0000313" key="1">
    <source>
        <dbReference type="EMBL" id="KAJ1997481.1"/>
    </source>
</evidence>
<evidence type="ECO:0000313" key="2">
    <source>
        <dbReference type="Proteomes" id="UP001150907"/>
    </source>
</evidence>
<feature type="non-terminal residue" evidence="1">
    <location>
        <position position="418"/>
    </location>
</feature>
<dbReference type="SUPFAM" id="SSF48371">
    <property type="entry name" value="ARM repeat"/>
    <property type="match status" value="1"/>
</dbReference>